<evidence type="ECO:0000256" key="4">
    <source>
        <dbReference type="SAM" id="Phobius"/>
    </source>
</evidence>
<keyword evidence="1" id="KW-0378">Hydrolase</keyword>
<reference evidence="6" key="2">
    <citation type="submission" date="2020-09" db="EMBL/GenBank/DDBJ databases">
        <authorList>
            <person name="Sun Q."/>
            <person name="Zhou Y."/>
        </authorList>
    </citation>
    <scope>NUCLEOTIDE SEQUENCE</scope>
    <source>
        <strain evidence="6">CGMCC 1.12777</strain>
    </source>
</reference>
<protein>
    <submittedName>
        <fullName evidence="6">Putative N-acetylmuramoyl-L-alanine amidase YrvJ</fullName>
    </submittedName>
</protein>
<feature type="domain" description="SH3b" evidence="5">
    <location>
        <begin position="182"/>
        <end position="244"/>
    </location>
</feature>
<dbReference type="PIRSF" id="PIRSF037846">
    <property type="entry name" value="Autolysin_YrvJ_prd"/>
    <property type="match status" value="1"/>
</dbReference>
<dbReference type="Proteomes" id="UP000656813">
    <property type="component" value="Unassembled WGS sequence"/>
</dbReference>
<dbReference type="PROSITE" id="PS51781">
    <property type="entry name" value="SH3B"/>
    <property type="match status" value="2"/>
</dbReference>
<reference evidence="6" key="1">
    <citation type="journal article" date="2014" name="Int. J. Syst. Evol. Microbiol.">
        <title>Complete genome sequence of Corynebacterium casei LMG S-19264T (=DSM 44701T), isolated from a smear-ripened cheese.</title>
        <authorList>
            <consortium name="US DOE Joint Genome Institute (JGI-PGF)"/>
            <person name="Walter F."/>
            <person name="Albersmeier A."/>
            <person name="Kalinowski J."/>
            <person name="Ruckert C."/>
        </authorList>
    </citation>
    <scope>NUCLEOTIDE SEQUENCE</scope>
    <source>
        <strain evidence="6">CGMCC 1.12777</strain>
    </source>
</reference>
<dbReference type="EMBL" id="BMFV01000038">
    <property type="protein sequence ID" value="GGH87290.1"/>
    <property type="molecule type" value="Genomic_DNA"/>
</dbReference>
<dbReference type="PANTHER" id="PTHR30404">
    <property type="entry name" value="N-ACETYLMURAMOYL-L-ALANINE AMIDASE"/>
    <property type="match status" value="1"/>
</dbReference>
<keyword evidence="7" id="KW-1185">Reference proteome</keyword>
<organism evidence="6 7">
    <name type="scientific">Pullulanibacillus pueri</name>
    <dbReference type="NCBI Taxonomy" id="1437324"/>
    <lineage>
        <taxon>Bacteria</taxon>
        <taxon>Bacillati</taxon>
        <taxon>Bacillota</taxon>
        <taxon>Bacilli</taxon>
        <taxon>Bacillales</taxon>
        <taxon>Sporolactobacillaceae</taxon>
        <taxon>Pullulanibacillus</taxon>
    </lineage>
</organism>
<sequence length="465" mass="51284">MQNLILKNYSTSQLQWLIRFSVLAIILLILFLGFGHKTHANENTSVTVSVPTLNVRASAEISASVIDKIHEGETYTVIKTSGDWDQIQVTNQETGWVANWLVKETKASTDTNEKVTVTSKVKGLNVHTANDFNSNVIGQINPSKSYPQLQDGGKLVQIQTQQAKGWVAAHLVNRQTVQDTKPTKATVQAPILNVREQPGISYGVIAQLKSGETITLTAESNGWGQINIEGKEGWISEQYLSKQPSQPTVTKAAQTSKASKVAVQKNEKPKTKSNDHKTPDHQQTNTLSGKTIVLDPGHGGKDNGTTSINGVHEKQLTLETANKVAAKLKAAGAHVILTRTNDTYIPLQKRTEISHEDHADAFISLHYNYSQYPYVKGLQNFYYNQSRDGALASALHDALIKETGLSDRGDGYNNLYVLRNNSQPSTLIELGFLSNKTEETVVENDTFREKVAQGIYQGLLNYFSR</sequence>
<evidence type="ECO:0000313" key="6">
    <source>
        <dbReference type="EMBL" id="GGH87290.1"/>
    </source>
</evidence>
<dbReference type="GO" id="GO:0071555">
    <property type="term" value="P:cell wall organization"/>
    <property type="evidence" value="ECO:0007669"/>
    <property type="project" value="UniProtKB-KW"/>
</dbReference>
<dbReference type="InterPro" id="IPR002508">
    <property type="entry name" value="MurNAc-LAA_cat"/>
</dbReference>
<name>A0A8J2ZZD6_9BACL</name>
<dbReference type="InterPro" id="IPR050695">
    <property type="entry name" value="N-acetylmuramoyl_amidase_3"/>
</dbReference>
<dbReference type="InterPro" id="IPR003646">
    <property type="entry name" value="SH3-like_bac-type"/>
</dbReference>
<dbReference type="InterPro" id="IPR017293">
    <property type="entry name" value="N-acetylmuramoyl-L-ala_amidase"/>
</dbReference>
<dbReference type="SMART" id="SM00646">
    <property type="entry name" value="Ami_3"/>
    <property type="match status" value="1"/>
</dbReference>
<feature type="compositionally biased region" description="Polar residues" evidence="3">
    <location>
        <begin position="246"/>
        <end position="258"/>
    </location>
</feature>
<evidence type="ECO:0000256" key="3">
    <source>
        <dbReference type="SAM" id="MobiDB-lite"/>
    </source>
</evidence>
<dbReference type="SUPFAM" id="SSF53187">
    <property type="entry name" value="Zn-dependent exopeptidases"/>
    <property type="match status" value="1"/>
</dbReference>
<feature type="domain" description="SH3b" evidence="5">
    <location>
        <begin position="43"/>
        <end position="105"/>
    </location>
</feature>
<dbReference type="Pfam" id="PF01520">
    <property type="entry name" value="Amidase_3"/>
    <property type="match status" value="1"/>
</dbReference>
<keyword evidence="4" id="KW-0812">Transmembrane</keyword>
<feature type="compositionally biased region" description="Basic and acidic residues" evidence="3">
    <location>
        <begin position="265"/>
        <end position="280"/>
    </location>
</feature>
<dbReference type="SMART" id="SM00287">
    <property type="entry name" value="SH3b"/>
    <property type="match status" value="3"/>
</dbReference>
<gene>
    <name evidence="6" type="primary">yrvJ</name>
    <name evidence="6" type="ORF">GCM10007096_36970</name>
</gene>
<dbReference type="Gene3D" id="3.40.630.40">
    <property type="entry name" value="Zn-dependent exopeptidases"/>
    <property type="match status" value="1"/>
</dbReference>
<evidence type="ECO:0000259" key="5">
    <source>
        <dbReference type="PROSITE" id="PS51781"/>
    </source>
</evidence>
<feature type="transmembrane region" description="Helical" evidence="4">
    <location>
        <begin position="16"/>
        <end position="35"/>
    </location>
</feature>
<comment type="caution">
    <text evidence="6">The sequence shown here is derived from an EMBL/GenBank/DDBJ whole genome shotgun (WGS) entry which is preliminary data.</text>
</comment>
<proteinExistence type="predicted"/>
<keyword evidence="4" id="KW-0472">Membrane</keyword>
<evidence type="ECO:0000313" key="7">
    <source>
        <dbReference type="Proteomes" id="UP000656813"/>
    </source>
</evidence>
<dbReference type="PANTHER" id="PTHR30404:SF0">
    <property type="entry name" value="N-ACETYLMURAMOYL-L-ALANINE AMIDASE AMIC"/>
    <property type="match status" value="1"/>
</dbReference>
<keyword evidence="2" id="KW-0961">Cell wall biogenesis/degradation</keyword>
<dbReference type="GO" id="GO:0030288">
    <property type="term" value="C:outer membrane-bounded periplasmic space"/>
    <property type="evidence" value="ECO:0007669"/>
    <property type="project" value="TreeGrafter"/>
</dbReference>
<dbReference type="GO" id="GO:0009253">
    <property type="term" value="P:peptidoglycan catabolic process"/>
    <property type="evidence" value="ECO:0007669"/>
    <property type="project" value="InterPro"/>
</dbReference>
<evidence type="ECO:0000256" key="1">
    <source>
        <dbReference type="ARBA" id="ARBA00022801"/>
    </source>
</evidence>
<dbReference type="RefSeq" id="WP_188498861.1">
    <property type="nucleotide sequence ID" value="NZ_BMFV01000038.1"/>
</dbReference>
<dbReference type="CDD" id="cd02696">
    <property type="entry name" value="MurNAc-LAA"/>
    <property type="match status" value="1"/>
</dbReference>
<dbReference type="Pfam" id="PF08239">
    <property type="entry name" value="SH3_3"/>
    <property type="match status" value="2"/>
</dbReference>
<accession>A0A8J2ZZD6</accession>
<dbReference type="GO" id="GO:0008745">
    <property type="term" value="F:N-acetylmuramoyl-L-alanine amidase activity"/>
    <property type="evidence" value="ECO:0007669"/>
    <property type="project" value="InterPro"/>
</dbReference>
<keyword evidence="4" id="KW-1133">Transmembrane helix</keyword>
<evidence type="ECO:0000256" key="2">
    <source>
        <dbReference type="ARBA" id="ARBA00023316"/>
    </source>
</evidence>
<dbReference type="AlphaFoldDB" id="A0A8J2ZZD6"/>
<dbReference type="Gene3D" id="2.30.30.40">
    <property type="entry name" value="SH3 Domains"/>
    <property type="match status" value="3"/>
</dbReference>
<feature type="region of interest" description="Disordered" evidence="3">
    <location>
        <begin position="246"/>
        <end position="292"/>
    </location>
</feature>